<proteinExistence type="predicted"/>
<dbReference type="EMBL" id="BK059085">
    <property type="protein sequence ID" value="DAE28382.1"/>
    <property type="molecule type" value="Genomic_DNA"/>
</dbReference>
<accession>A0A8S5RAD6</accession>
<protein>
    <submittedName>
        <fullName evidence="1">Uncharacterized protein</fullName>
    </submittedName>
</protein>
<reference evidence="1" key="1">
    <citation type="journal article" date="2021" name="Proc. Natl. Acad. Sci. U.S.A.">
        <title>A Catalog of Tens of Thousands of Viruses from Human Metagenomes Reveals Hidden Associations with Chronic Diseases.</title>
        <authorList>
            <person name="Tisza M.J."/>
            <person name="Buck C.B."/>
        </authorList>
    </citation>
    <scope>NUCLEOTIDE SEQUENCE</scope>
    <source>
        <strain evidence="1">CtLl75</strain>
    </source>
</reference>
<evidence type="ECO:0000313" key="1">
    <source>
        <dbReference type="EMBL" id="DAE28382.1"/>
    </source>
</evidence>
<name>A0A8S5RAD6_9VIRU</name>
<sequence length="43" mass="5201">MSMTIFLLRRRELSLLLQEVLKKMEPTGRENLRQVVSRHSKEF</sequence>
<organism evidence="1">
    <name type="scientific">virus sp. ctLl75</name>
    <dbReference type="NCBI Taxonomy" id="2828249"/>
    <lineage>
        <taxon>Viruses</taxon>
    </lineage>
</organism>